<dbReference type="CDD" id="cd00093">
    <property type="entry name" value="HTH_XRE"/>
    <property type="match status" value="1"/>
</dbReference>
<dbReference type="InterPro" id="IPR010982">
    <property type="entry name" value="Lambda_DNA-bd_dom_sf"/>
</dbReference>
<dbReference type="Proteomes" id="UP000293952">
    <property type="component" value="Unassembled WGS sequence"/>
</dbReference>
<feature type="region of interest" description="Disordered" evidence="1">
    <location>
        <begin position="105"/>
        <end position="133"/>
    </location>
</feature>
<feature type="domain" description="HTH cro/C1-type" evidence="2">
    <location>
        <begin position="52"/>
        <end position="99"/>
    </location>
</feature>
<comment type="caution">
    <text evidence="3">The sequence shown here is derived from an EMBL/GenBank/DDBJ whole genome shotgun (WGS) entry which is preliminary data.</text>
</comment>
<keyword evidence="4" id="KW-1185">Reference proteome</keyword>
<organism evidence="3 4">
    <name type="scientific">Brumimicrobium glaciale</name>
    <dbReference type="NCBI Taxonomy" id="200475"/>
    <lineage>
        <taxon>Bacteria</taxon>
        <taxon>Pseudomonadati</taxon>
        <taxon>Bacteroidota</taxon>
        <taxon>Flavobacteriia</taxon>
        <taxon>Flavobacteriales</taxon>
        <taxon>Crocinitomicaceae</taxon>
        <taxon>Brumimicrobium</taxon>
    </lineage>
</organism>
<dbReference type="SMART" id="SM00530">
    <property type="entry name" value="HTH_XRE"/>
    <property type="match status" value="1"/>
</dbReference>
<dbReference type="SUPFAM" id="SSF47413">
    <property type="entry name" value="lambda repressor-like DNA-binding domains"/>
    <property type="match status" value="1"/>
</dbReference>
<feature type="compositionally biased region" description="Polar residues" evidence="1">
    <location>
        <begin position="106"/>
        <end position="116"/>
    </location>
</feature>
<dbReference type="EMBL" id="SETE01000009">
    <property type="protein sequence ID" value="RYM31297.1"/>
    <property type="molecule type" value="Genomic_DNA"/>
</dbReference>
<protein>
    <submittedName>
        <fullName evidence="3">XRE family transcriptional regulator</fullName>
    </submittedName>
</protein>
<feature type="compositionally biased region" description="Basic and acidic residues" evidence="1">
    <location>
        <begin position="117"/>
        <end position="131"/>
    </location>
</feature>
<reference evidence="3 4" key="1">
    <citation type="submission" date="2019-02" db="EMBL/GenBank/DDBJ databases">
        <title>Genome sequence of the sea-ice species Brumimicrobium glaciale.</title>
        <authorList>
            <person name="Bowman J.P."/>
        </authorList>
    </citation>
    <scope>NUCLEOTIDE SEQUENCE [LARGE SCALE GENOMIC DNA]</scope>
    <source>
        <strain evidence="3 4">IC156</strain>
    </source>
</reference>
<dbReference type="OrthoDB" id="680449at2"/>
<dbReference type="GO" id="GO:0003677">
    <property type="term" value="F:DNA binding"/>
    <property type="evidence" value="ECO:0007669"/>
    <property type="project" value="InterPro"/>
</dbReference>
<dbReference type="Pfam" id="PF01381">
    <property type="entry name" value="HTH_3"/>
    <property type="match status" value="1"/>
</dbReference>
<evidence type="ECO:0000313" key="3">
    <source>
        <dbReference type="EMBL" id="RYM31297.1"/>
    </source>
</evidence>
<evidence type="ECO:0000259" key="2">
    <source>
        <dbReference type="PROSITE" id="PS50943"/>
    </source>
</evidence>
<dbReference type="PROSITE" id="PS50943">
    <property type="entry name" value="HTH_CROC1"/>
    <property type="match status" value="1"/>
</dbReference>
<gene>
    <name evidence="3" type="ORF">ERX46_16565</name>
</gene>
<dbReference type="Gene3D" id="1.10.260.40">
    <property type="entry name" value="lambda repressor-like DNA-binding domains"/>
    <property type="match status" value="1"/>
</dbReference>
<dbReference type="RefSeq" id="WP_130094983.1">
    <property type="nucleotide sequence ID" value="NZ_SETE01000009.1"/>
</dbReference>
<proteinExistence type="predicted"/>
<evidence type="ECO:0000256" key="1">
    <source>
        <dbReference type="SAM" id="MobiDB-lite"/>
    </source>
</evidence>
<sequence>MNTKLANNGNNEIQQEFDKLFAFESEAERIEANAQLLMAKFLSKVQEVTDHKNINRKELAAMIGTSASYLTQLFRGHKNLNFLTLAKLENALDIKFDISLQGEFPETTQDNQQSIESNKDLTNEDRKEHTHISKTKKVSYFIKRTRSMKEK</sequence>
<name>A0A4Q4KFJ9_9FLAO</name>
<dbReference type="InterPro" id="IPR001387">
    <property type="entry name" value="Cro/C1-type_HTH"/>
</dbReference>
<evidence type="ECO:0000313" key="4">
    <source>
        <dbReference type="Proteomes" id="UP000293952"/>
    </source>
</evidence>
<dbReference type="AlphaFoldDB" id="A0A4Q4KFJ9"/>
<accession>A0A4Q4KFJ9</accession>